<dbReference type="InterPro" id="IPR002791">
    <property type="entry name" value="ARMT1-like_metal-bd"/>
</dbReference>
<organism evidence="9 10">
    <name type="scientific">Hypholoma sublateritium (strain FD-334 SS-4)</name>
    <dbReference type="NCBI Taxonomy" id="945553"/>
    <lineage>
        <taxon>Eukaryota</taxon>
        <taxon>Fungi</taxon>
        <taxon>Dikarya</taxon>
        <taxon>Basidiomycota</taxon>
        <taxon>Agaricomycotina</taxon>
        <taxon>Agaricomycetes</taxon>
        <taxon>Agaricomycetidae</taxon>
        <taxon>Agaricales</taxon>
        <taxon>Agaricineae</taxon>
        <taxon>Strophariaceae</taxon>
        <taxon>Hypholoma</taxon>
    </lineage>
</organism>
<evidence type="ECO:0000256" key="3">
    <source>
        <dbReference type="ARBA" id="ARBA00022723"/>
    </source>
</evidence>
<evidence type="ECO:0000256" key="1">
    <source>
        <dbReference type="ARBA" id="ARBA00001326"/>
    </source>
</evidence>
<dbReference type="Gene3D" id="1.20.930.60">
    <property type="match status" value="1"/>
</dbReference>
<comment type="catalytic activity">
    <reaction evidence="6 7">
        <text>beta-D-fructose 6-phosphate = dihydroxyacetone + D-glyceraldehyde 3-phosphate</text>
        <dbReference type="Rhea" id="RHEA:28002"/>
        <dbReference type="ChEBI" id="CHEBI:16016"/>
        <dbReference type="ChEBI" id="CHEBI:57634"/>
        <dbReference type="ChEBI" id="CHEBI:59776"/>
    </reaction>
</comment>
<dbReference type="OrthoDB" id="541375at2759"/>
<evidence type="ECO:0000313" key="10">
    <source>
        <dbReference type="Proteomes" id="UP000054270"/>
    </source>
</evidence>
<name>A0A0D2NAC4_HYPSF</name>
<dbReference type="GO" id="GO:0005634">
    <property type="term" value="C:nucleus"/>
    <property type="evidence" value="ECO:0007669"/>
    <property type="project" value="TreeGrafter"/>
</dbReference>
<keyword evidence="5 7" id="KW-0464">Manganese</keyword>
<dbReference type="SUPFAM" id="SSF111321">
    <property type="entry name" value="AF1104-like"/>
    <property type="match status" value="1"/>
</dbReference>
<evidence type="ECO:0000259" key="8">
    <source>
        <dbReference type="Pfam" id="PF01937"/>
    </source>
</evidence>
<dbReference type="InterPro" id="IPR039763">
    <property type="entry name" value="ARMT1"/>
</dbReference>
<gene>
    <name evidence="9" type="ORF">HYPSUDRAFT_207319</name>
</gene>
<comment type="domain">
    <text evidence="7">Subfamily III proteins have a conserved RTxK motif about 40-50 residues from the C-terminus; the threonine may be replaced by serine or cysteine.</text>
</comment>
<reference evidence="10" key="1">
    <citation type="submission" date="2014-04" db="EMBL/GenBank/DDBJ databases">
        <title>Evolutionary Origins and Diversification of the Mycorrhizal Mutualists.</title>
        <authorList>
            <consortium name="DOE Joint Genome Institute"/>
            <consortium name="Mycorrhizal Genomics Consortium"/>
            <person name="Kohler A."/>
            <person name="Kuo A."/>
            <person name="Nagy L.G."/>
            <person name="Floudas D."/>
            <person name="Copeland A."/>
            <person name="Barry K.W."/>
            <person name="Cichocki N."/>
            <person name="Veneault-Fourrey C."/>
            <person name="LaButti K."/>
            <person name="Lindquist E.A."/>
            <person name="Lipzen A."/>
            <person name="Lundell T."/>
            <person name="Morin E."/>
            <person name="Murat C."/>
            <person name="Riley R."/>
            <person name="Ohm R."/>
            <person name="Sun H."/>
            <person name="Tunlid A."/>
            <person name="Henrissat B."/>
            <person name="Grigoriev I.V."/>
            <person name="Hibbett D.S."/>
            <person name="Martin F."/>
        </authorList>
    </citation>
    <scope>NUCLEOTIDE SEQUENCE [LARGE SCALE GENOMIC DNA]</scope>
    <source>
        <strain evidence="10">FD-334 SS-4</strain>
    </source>
</reference>
<evidence type="ECO:0000256" key="7">
    <source>
        <dbReference type="RuleBase" id="RU367030"/>
    </source>
</evidence>
<keyword evidence="10" id="KW-1185">Reference proteome</keyword>
<evidence type="ECO:0000256" key="2">
    <source>
        <dbReference type="ARBA" id="ARBA00009519"/>
    </source>
</evidence>
<dbReference type="GO" id="GO:0097023">
    <property type="term" value="F:fructose 6-phosphate aldolase activity"/>
    <property type="evidence" value="ECO:0007669"/>
    <property type="project" value="RHEA"/>
</dbReference>
<dbReference type="STRING" id="945553.A0A0D2NAC4"/>
<evidence type="ECO:0000256" key="4">
    <source>
        <dbReference type="ARBA" id="ARBA00022801"/>
    </source>
</evidence>
<dbReference type="GO" id="GO:0046872">
    <property type="term" value="F:metal ion binding"/>
    <property type="evidence" value="ECO:0007669"/>
    <property type="project" value="UniProtKB-UniRule"/>
</dbReference>
<sequence length="499" mass="55234">MPFNPPYAPYDPTDKACFSYETVLKRWPIIITGVIDHLHNVCHALSIEGSQLAVDDAAGRARVQARVQEGTGIIEKISKLKYEMARDRALEHIPDDGGADVELYNSELATLEKENRNTWFTAPWLYAECYLYRLLRSFFLQTEGWKDADPFYEQKMKTFKHSSKSVIQLATMMQDLEAEKETLRSNPETLKVLFNEMIQMCLWGNATDLSLLTHLTEADIQNLQTVGKDAQAARQKFILKDDEEAVWNHVQTLKGGQVDFVLDNSGFELFTDLVFADFLVTCTPYVSKVIFHPKLIPWFVSDVTPPDFSATLAALTDGALFAEADGVSPAQLANVRALGARWTAHHAQGDFALSVDAGTPLGGGAAGAGAPAAFWTTARPYWDMRTEAPGTFGLLAASDLVVFKGDLNYRKLTGDVRWPAWTPFKEAIGTSLLSPANRWRLTFSSAGPLAGAFPLLSLRTNKADVVTGVPRETAEALDASGEKWRVDGRYALVSFVPRN</sequence>
<evidence type="ECO:0000256" key="6">
    <source>
        <dbReference type="ARBA" id="ARBA00048809"/>
    </source>
</evidence>
<protein>
    <recommendedName>
        <fullName evidence="7">Sugar phosphate phosphatase</fullName>
        <ecNumber evidence="7">3.1.3.-</ecNumber>
    </recommendedName>
</protein>
<dbReference type="GO" id="GO:0103026">
    <property type="term" value="F:fructose-1-phosphatase activity"/>
    <property type="evidence" value="ECO:0007669"/>
    <property type="project" value="RHEA"/>
</dbReference>
<dbReference type="PANTHER" id="PTHR12260:SF6">
    <property type="entry name" value="DAMAGE-CONTROL PHOSPHATASE ARMT1"/>
    <property type="match status" value="1"/>
</dbReference>
<accession>A0A0D2NAC4</accession>
<evidence type="ECO:0000256" key="5">
    <source>
        <dbReference type="ARBA" id="ARBA00023211"/>
    </source>
</evidence>
<proteinExistence type="inferred from homology"/>
<dbReference type="EMBL" id="KN817628">
    <property type="protein sequence ID" value="KJA16079.1"/>
    <property type="molecule type" value="Genomic_DNA"/>
</dbReference>
<dbReference type="Proteomes" id="UP000054270">
    <property type="component" value="Unassembled WGS sequence"/>
</dbReference>
<comment type="function">
    <text evidence="7">Metal-dependent phosphatase that shows phosphatase activity against several substrates, including fructose-1-phosphate and fructose-6-phosphate. Its preference for fructose-1-phosphate, a strong glycating agent that causes DNA damage rather than a canonical yeast metabolite, suggests a damage-control function in hexose phosphate metabolism.</text>
</comment>
<dbReference type="EC" id="3.1.3.-" evidence="7"/>
<keyword evidence="3 7" id="KW-0479">Metal-binding</keyword>
<dbReference type="PANTHER" id="PTHR12260">
    <property type="entry name" value="DAMAGE-CONTROL PHOSPHATASE ARMT1"/>
    <property type="match status" value="1"/>
</dbReference>
<comment type="cofactor">
    <cofactor evidence="7">
        <name>Mn(2+)</name>
        <dbReference type="ChEBI" id="CHEBI:29035"/>
    </cofactor>
    <cofactor evidence="7">
        <name>Ni(2+)</name>
        <dbReference type="ChEBI" id="CHEBI:49786"/>
    </cofactor>
</comment>
<dbReference type="AlphaFoldDB" id="A0A0D2NAC4"/>
<dbReference type="Pfam" id="PF01937">
    <property type="entry name" value="ARMT1-like_dom"/>
    <property type="match status" value="1"/>
</dbReference>
<evidence type="ECO:0000313" key="9">
    <source>
        <dbReference type="EMBL" id="KJA16079.1"/>
    </source>
</evidence>
<dbReference type="InterPro" id="IPR036075">
    <property type="entry name" value="ARMT-1-like_metal-bd_sf"/>
</dbReference>
<dbReference type="Gene3D" id="3.40.50.10880">
    <property type="entry name" value="Uncharacterised protein PF01937, DUF89, domain 3"/>
    <property type="match status" value="1"/>
</dbReference>
<feature type="domain" description="Damage-control phosphatase ARMT1-like metal-binding" evidence="8">
    <location>
        <begin position="23"/>
        <end position="475"/>
    </location>
</feature>
<keyword evidence="4 7" id="KW-0378">Hydrolase</keyword>
<comment type="catalytic activity">
    <reaction evidence="1 7">
        <text>beta-D-fructose 1-phosphate + H2O = D-fructose + phosphate</text>
        <dbReference type="Rhea" id="RHEA:35603"/>
        <dbReference type="ChEBI" id="CHEBI:15377"/>
        <dbReference type="ChEBI" id="CHEBI:37721"/>
        <dbReference type="ChEBI" id="CHEBI:43474"/>
        <dbReference type="ChEBI" id="CHEBI:138881"/>
    </reaction>
</comment>
<dbReference type="OMA" id="IFARQKM"/>
<dbReference type="GO" id="GO:0006974">
    <property type="term" value="P:DNA damage response"/>
    <property type="evidence" value="ECO:0007669"/>
    <property type="project" value="TreeGrafter"/>
</dbReference>
<comment type="similarity">
    <text evidence="2 7">Belongs to the damage-control phosphatase family. Sugar phosphate phosphatase III subfamily.</text>
</comment>